<organism evidence="3 4">
    <name type="scientific">Genlisea aurea</name>
    <dbReference type="NCBI Taxonomy" id="192259"/>
    <lineage>
        <taxon>Eukaryota</taxon>
        <taxon>Viridiplantae</taxon>
        <taxon>Streptophyta</taxon>
        <taxon>Embryophyta</taxon>
        <taxon>Tracheophyta</taxon>
        <taxon>Spermatophyta</taxon>
        <taxon>Magnoliopsida</taxon>
        <taxon>eudicotyledons</taxon>
        <taxon>Gunneridae</taxon>
        <taxon>Pentapetalae</taxon>
        <taxon>asterids</taxon>
        <taxon>lamiids</taxon>
        <taxon>Lamiales</taxon>
        <taxon>Lentibulariaceae</taxon>
        <taxon>Genlisea</taxon>
    </lineage>
</organism>
<dbReference type="OrthoDB" id="1600564at2759"/>
<evidence type="ECO:0000256" key="2">
    <source>
        <dbReference type="ARBA" id="ARBA00023180"/>
    </source>
</evidence>
<proteinExistence type="inferred from homology"/>
<keyword evidence="4" id="KW-1185">Reference proteome</keyword>
<evidence type="ECO:0000313" key="4">
    <source>
        <dbReference type="Proteomes" id="UP000015453"/>
    </source>
</evidence>
<comment type="similarity">
    <text evidence="1">Belongs to the 'GDSL' lipolytic enzyme family.</text>
</comment>
<dbReference type="Proteomes" id="UP000015453">
    <property type="component" value="Unassembled WGS sequence"/>
</dbReference>
<dbReference type="Gene3D" id="3.40.50.1110">
    <property type="entry name" value="SGNH hydrolase"/>
    <property type="match status" value="1"/>
</dbReference>
<keyword evidence="2" id="KW-0325">Glycoprotein</keyword>
<name>S8BZV0_9LAMI</name>
<protein>
    <recommendedName>
        <fullName evidence="5">GDSL esterase/lipase</fullName>
    </recommendedName>
</protein>
<feature type="non-terminal residue" evidence="3">
    <location>
        <position position="1"/>
    </location>
</feature>
<evidence type="ECO:0000313" key="3">
    <source>
        <dbReference type="EMBL" id="EPS57741.1"/>
    </source>
</evidence>
<evidence type="ECO:0000256" key="1">
    <source>
        <dbReference type="ARBA" id="ARBA00008668"/>
    </source>
</evidence>
<gene>
    <name evidence="3" type="ORF">M569_17076</name>
</gene>
<dbReference type="InterPro" id="IPR036514">
    <property type="entry name" value="SGNH_hydro_sf"/>
</dbReference>
<dbReference type="Pfam" id="PF00657">
    <property type="entry name" value="Lipase_GDSL"/>
    <property type="match status" value="1"/>
</dbReference>
<reference evidence="3 4" key="1">
    <citation type="journal article" date="2013" name="BMC Genomics">
        <title>The miniature genome of a carnivorous plant Genlisea aurea contains a low number of genes and short non-coding sequences.</title>
        <authorList>
            <person name="Leushkin E.V."/>
            <person name="Sutormin R.A."/>
            <person name="Nabieva E.R."/>
            <person name="Penin A.A."/>
            <person name="Kondrashov A.S."/>
            <person name="Logacheva M.D."/>
        </authorList>
    </citation>
    <scope>NUCLEOTIDE SEQUENCE [LARGE SCALE GENOMIC DNA]</scope>
</reference>
<dbReference type="PANTHER" id="PTHR22835">
    <property type="entry name" value="ZINC FINGER FYVE DOMAIN CONTAINING PROTEIN"/>
    <property type="match status" value="1"/>
</dbReference>
<dbReference type="EMBL" id="AUSU01009896">
    <property type="protein sequence ID" value="EPS57741.1"/>
    <property type="molecule type" value="Genomic_DNA"/>
</dbReference>
<comment type="caution">
    <text evidence="3">The sequence shown here is derived from an EMBL/GenBank/DDBJ whole genome shotgun (WGS) entry which is preliminary data.</text>
</comment>
<dbReference type="GO" id="GO:0016788">
    <property type="term" value="F:hydrolase activity, acting on ester bonds"/>
    <property type="evidence" value="ECO:0007669"/>
    <property type="project" value="InterPro"/>
</dbReference>
<dbReference type="PANTHER" id="PTHR22835:SF588">
    <property type="entry name" value="ALPHA-L-FUCOSIDASE 3"/>
    <property type="match status" value="1"/>
</dbReference>
<dbReference type="InterPro" id="IPR001087">
    <property type="entry name" value="GDSL"/>
</dbReference>
<dbReference type="AlphaFoldDB" id="S8BZV0"/>
<evidence type="ECO:0008006" key="5">
    <source>
        <dbReference type="Google" id="ProtNLM"/>
    </source>
</evidence>
<feature type="non-terminal residue" evidence="3">
    <location>
        <position position="130"/>
    </location>
</feature>
<accession>S8BZV0</accession>
<sequence>ESLRLPYLSAFLDALGSNFSHGSNFATAGSCIRPQNTTKEQSGFSPVSLNVQYYEFSDFQRRSRIIRTYENAGGIFVGLLPKPEYFSEGLYTFDIGQNDLTAGFFRNLTVDQVKAQVPDILAQFRDTLKV</sequence>